<evidence type="ECO:0000256" key="8">
    <source>
        <dbReference type="RuleBase" id="RU000688"/>
    </source>
</evidence>
<protein>
    <submittedName>
        <fullName evidence="12">QRFP-like peptide receptor isoform X1</fullName>
    </submittedName>
</protein>
<dbReference type="PANTHER" id="PTHR24243">
    <property type="entry name" value="G-PROTEIN COUPLED RECEPTOR"/>
    <property type="match status" value="1"/>
</dbReference>
<accession>A0A6P8HT03</accession>
<dbReference type="InParanoid" id="A0A6P8HT03"/>
<evidence type="ECO:0000313" key="11">
    <source>
        <dbReference type="Proteomes" id="UP000515163"/>
    </source>
</evidence>
<reference evidence="12" key="1">
    <citation type="submission" date="2025-08" db="UniProtKB">
        <authorList>
            <consortium name="RefSeq"/>
        </authorList>
    </citation>
    <scope>IDENTIFICATION</scope>
    <source>
        <tissue evidence="12">Tentacle</tissue>
    </source>
</reference>
<dbReference type="SMART" id="SM01381">
    <property type="entry name" value="7TM_GPCR_Srsx"/>
    <property type="match status" value="1"/>
</dbReference>
<dbReference type="GO" id="GO:0016020">
    <property type="term" value="C:membrane"/>
    <property type="evidence" value="ECO:0007669"/>
    <property type="project" value="UniProtKB-SubCell"/>
</dbReference>
<gene>
    <name evidence="12" type="primary">LOC116292607</name>
</gene>
<dbReference type="PROSITE" id="PS50262">
    <property type="entry name" value="G_PROTEIN_RECEP_F1_2"/>
    <property type="match status" value="1"/>
</dbReference>
<dbReference type="Proteomes" id="UP000515163">
    <property type="component" value="Unplaced"/>
</dbReference>
<keyword evidence="7 8" id="KW-0807">Transducer</keyword>
<dbReference type="SUPFAM" id="SSF81321">
    <property type="entry name" value="Family A G protein-coupled receptor-like"/>
    <property type="match status" value="1"/>
</dbReference>
<dbReference type="PROSITE" id="PS00237">
    <property type="entry name" value="G_PROTEIN_RECEP_F1_1"/>
    <property type="match status" value="1"/>
</dbReference>
<dbReference type="OrthoDB" id="10011262at2759"/>
<dbReference type="FunCoup" id="A0A6P8HT03">
    <property type="interactions" value="2156"/>
</dbReference>
<keyword evidence="4 8" id="KW-0297">G-protein coupled receptor</keyword>
<evidence type="ECO:0000256" key="4">
    <source>
        <dbReference type="ARBA" id="ARBA00023040"/>
    </source>
</evidence>
<evidence type="ECO:0000313" key="12">
    <source>
        <dbReference type="RefSeq" id="XP_031555810.1"/>
    </source>
</evidence>
<dbReference type="FunFam" id="1.20.1070.10:FF:000291">
    <property type="entry name" value="Predicted protein"/>
    <property type="match status" value="1"/>
</dbReference>
<feature type="transmembrane region" description="Helical" evidence="9">
    <location>
        <begin position="195"/>
        <end position="223"/>
    </location>
</feature>
<name>A0A6P8HT03_ACTTE</name>
<dbReference type="GO" id="GO:0004930">
    <property type="term" value="F:G protein-coupled receptor activity"/>
    <property type="evidence" value="ECO:0007669"/>
    <property type="project" value="UniProtKB-KW"/>
</dbReference>
<dbReference type="PRINTS" id="PR00237">
    <property type="entry name" value="GPCRRHODOPSN"/>
</dbReference>
<dbReference type="Pfam" id="PF00001">
    <property type="entry name" value="7tm_1"/>
    <property type="match status" value="1"/>
</dbReference>
<evidence type="ECO:0000256" key="9">
    <source>
        <dbReference type="SAM" id="Phobius"/>
    </source>
</evidence>
<dbReference type="CDD" id="cd00637">
    <property type="entry name" value="7tm_classA_rhodopsin-like"/>
    <property type="match status" value="1"/>
</dbReference>
<feature type="transmembrane region" description="Helical" evidence="9">
    <location>
        <begin position="118"/>
        <end position="138"/>
    </location>
</feature>
<comment type="similarity">
    <text evidence="8">Belongs to the G-protein coupled receptor 1 family.</text>
</comment>
<evidence type="ECO:0000256" key="1">
    <source>
        <dbReference type="ARBA" id="ARBA00004141"/>
    </source>
</evidence>
<dbReference type="KEGG" id="aten:116292607"/>
<dbReference type="AlphaFoldDB" id="A0A6P8HT03"/>
<evidence type="ECO:0000256" key="3">
    <source>
        <dbReference type="ARBA" id="ARBA00022989"/>
    </source>
</evidence>
<dbReference type="RefSeq" id="XP_031555810.1">
    <property type="nucleotide sequence ID" value="XM_031699950.1"/>
</dbReference>
<dbReference type="PANTHER" id="PTHR24243:SF208">
    <property type="entry name" value="PYROKININ-1 RECEPTOR"/>
    <property type="match status" value="1"/>
</dbReference>
<keyword evidence="3 9" id="KW-1133">Transmembrane helix</keyword>
<organism evidence="11 12">
    <name type="scientific">Actinia tenebrosa</name>
    <name type="common">Australian red waratah sea anemone</name>
    <dbReference type="NCBI Taxonomy" id="6105"/>
    <lineage>
        <taxon>Eukaryota</taxon>
        <taxon>Metazoa</taxon>
        <taxon>Cnidaria</taxon>
        <taxon>Anthozoa</taxon>
        <taxon>Hexacorallia</taxon>
        <taxon>Actiniaria</taxon>
        <taxon>Actiniidae</taxon>
        <taxon>Actinia</taxon>
    </lineage>
</organism>
<evidence type="ECO:0000256" key="6">
    <source>
        <dbReference type="ARBA" id="ARBA00023170"/>
    </source>
</evidence>
<keyword evidence="6 8" id="KW-0675">Receptor</keyword>
<feature type="domain" description="G-protein coupled receptors family 1 profile" evidence="10">
    <location>
        <begin position="42"/>
        <end position="308"/>
    </location>
</feature>
<keyword evidence="11" id="KW-1185">Reference proteome</keyword>
<feature type="transmembrane region" description="Helical" evidence="9">
    <location>
        <begin position="62"/>
        <end position="81"/>
    </location>
</feature>
<evidence type="ECO:0000256" key="5">
    <source>
        <dbReference type="ARBA" id="ARBA00023136"/>
    </source>
</evidence>
<dbReference type="InterPro" id="IPR017452">
    <property type="entry name" value="GPCR_Rhodpsn_7TM"/>
</dbReference>
<feature type="transmembrane region" description="Helical" evidence="9">
    <location>
        <begin position="248"/>
        <end position="270"/>
    </location>
</feature>
<dbReference type="InterPro" id="IPR000276">
    <property type="entry name" value="GPCR_Rhodpsn"/>
</dbReference>
<proteinExistence type="inferred from homology"/>
<keyword evidence="2 8" id="KW-0812">Transmembrane</keyword>
<keyword evidence="5 9" id="KW-0472">Membrane</keyword>
<comment type="subcellular location">
    <subcellularLocation>
        <location evidence="1">Membrane</location>
        <topology evidence="1">Multi-pass membrane protein</topology>
    </subcellularLocation>
</comment>
<evidence type="ECO:0000256" key="7">
    <source>
        <dbReference type="ARBA" id="ARBA00023224"/>
    </source>
</evidence>
<feature type="transmembrane region" description="Helical" evidence="9">
    <location>
        <begin position="23"/>
        <end position="50"/>
    </location>
</feature>
<sequence length="378" mass="43164">MEVNGTNTTLLQPCSDRSQPTKFIVVIQIVVYSVLLAFSFLGNSLVMLVVSRTNEIRATVNFFIFNMAVSDLIFTIVITPREITAVVSDINRPWFLSGFIGSATCKLCYFIQDVCTAVSMLTLVAIATDRYYAIVFPMRSGVITPKIRKVMVISIWIIAMGFNFPNFYAFSVRRSDKNKNLDECVFVWDQKQGLAYFLTSSAFLFILPLMTMIVIYSIILVTIRRRKIPGSLESSRARRHKERRNRRVLKMVLAVLLAFLVCWLPVNIYIYMNYFGLHQQSTCNGKDTVLVVTLFLAYTNAAINPFIYFAFSENYRRAAVNIIKFKSKRQQARRENTSLLARASSVPASVIKNRALKLHLELNEMTALEEVHNGERSE</sequence>
<dbReference type="GeneID" id="116292607"/>
<evidence type="ECO:0000256" key="2">
    <source>
        <dbReference type="ARBA" id="ARBA00022692"/>
    </source>
</evidence>
<feature type="transmembrane region" description="Helical" evidence="9">
    <location>
        <begin position="150"/>
        <end position="170"/>
    </location>
</feature>
<evidence type="ECO:0000259" key="10">
    <source>
        <dbReference type="PROSITE" id="PS50262"/>
    </source>
</evidence>
<dbReference type="Gene3D" id="1.20.1070.10">
    <property type="entry name" value="Rhodopsin 7-helix transmembrane proteins"/>
    <property type="match status" value="1"/>
</dbReference>
<feature type="transmembrane region" description="Helical" evidence="9">
    <location>
        <begin position="290"/>
        <end position="311"/>
    </location>
</feature>